<sequence length="160" mass="17846">MYMRREASYVRHLAQYASPWLLCLAAGVSRVLAAADLEAPLVAVLDGAAGRVASRHATVEVGISLVEALLVADGGGNGETGKCSDEKVEWVFVWILVKRSSRRKRCFGLMLQKLNCRWHQPAYLYFNNQDIDPSSTVQVSRFFFFCLPVGKPLQKRSRPS</sequence>
<keyword evidence="2" id="KW-1185">Reference proteome</keyword>
<evidence type="ECO:0000313" key="2">
    <source>
        <dbReference type="Proteomes" id="UP000243081"/>
    </source>
</evidence>
<proteinExistence type="predicted"/>
<gene>
    <name evidence="1" type="ORF">LLEC1_04163</name>
</gene>
<dbReference type="EMBL" id="LUKN01003130">
    <property type="protein sequence ID" value="OAQ97983.1"/>
    <property type="molecule type" value="Genomic_DNA"/>
</dbReference>
<organism evidence="1 2">
    <name type="scientific">Cordyceps confragosa</name>
    <name type="common">Lecanicillium lecanii</name>
    <dbReference type="NCBI Taxonomy" id="2714763"/>
    <lineage>
        <taxon>Eukaryota</taxon>
        <taxon>Fungi</taxon>
        <taxon>Dikarya</taxon>
        <taxon>Ascomycota</taxon>
        <taxon>Pezizomycotina</taxon>
        <taxon>Sordariomycetes</taxon>
        <taxon>Hypocreomycetidae</taxon>
        <taxon>Hypocreales</taxon>
        <taxon>Cordycipitaceae</taxon>
        <taxon>Akanthomyces</taxon>
    </lineage>
</organism>
<name>A0A179I941_CORDF</name>
<dbReference type="Proteomes" id="UP000243081">
    <property type="component" value="Unassembled WGS sequence"/>
</dbReference>
<reference evidence="1 2" key="1">
    <citation type="submission" date="2016-03" db="EMBL/GenBank/DDBJ databases">
        <title>Fine-scale spatial genetic structure of a fungal parasite of coffee scale insects.</title>
        <authorList>
            <person name="Jackson D."/>
            <person name="Zemenick K.A."/>
            <person name="Malloure B."/>
            <person name="Quandt C.A."/>
            <person name="James T.Y."/>
        </authorList>
    </citation>
    <scope>NUCLEOTIDE SEQUENCE [LARGE SCALE GENOMIC DNA]</scope>
    <source>
        <strain evidence="1 2">UM487</strain>
    </source>
</reference>
<evidence type="ECO:0000313" key="1">
    <source>
        <dbReference type="EMBL" id="OAQ97983.1"/>
    </source>
</evidence>
<comment type="caution">
    <text evidence="1">The sequence shown here is derived from an EMBL/GenBank/DDBJ whole genome shotgun (WGS) entry which is preliminary data.</text>
</comment>
<protein>
    <submittedName>
        <fullName evidence="1">Uncharacterized protein</fullName>
    </submittedName>
</protein>
<accession>A0A179I941</accession>
<dbReference type="AlphaFoldDB" id="A0A179I941"/>